<organism evidence="8 9">
    <name type="scientific">Brevundimonas staleyi</name>
    <dbReference type="NCBI Taxonomy" id="74326"/>
    <lineage>
        <taxon>Bacteria</taxon>
        <taxon>Pseudomonadati</taxon>
        <taxon>Pseudomonadota</taxon>
        <taxon>Alphaproteobacteria</taxon>
        <taxon>Caulobacterales</taxon>
        <taxon>Caulobacteraceae</taxon>
        <taxon>Brevundimonas</taxon>
    </lineage>
</organism>
<dbReference type="SUPFAM" id="SSF52540">
    <property type="entry name" value="P-loop containing nucleoside triphosphate hydrolases"/>
    <property type="match status" value="1"/>
</dbReference>
<evidence type="ECO:0000256" key="4">
    <source>
        <dbReference type="ARBA" id="ARBA00023026"/>
    </source>
</evidence>
<feature type="domain" description="TraG P-loop" evidence="7">
    <location>
        <begin position="571"/>
        <end position="700"/>
    </location>
</feature>
<comment type="caution">
    <text evidence="8">The sequence shown here is derived from an EMBL/GenBank/DDBJ whole genome shotgun (WGS) entry which is preliminary data.</text>
</comment>
<evidence type="ECO:0000313" key="9">
    <source>
        <dbReference type="Proteomes" id="UP001596152"/>
    </source>
</evidence>
<gene>
    <name evidence="8" type="ORF">ACFPIE_00520</name>
</gene>
<comment type="similarity">
    <text evidence="1">Belongs to the TrbE/VirB4 family.</text>
</comment>
<dbReference type="EMBL" id="JBHSLF010000001">
    <property type="protein sequence ID" value="MFC5342380.1"/>
    <property type="molecule type" value="Genomic_DNA"/>
</dbReference>
<keyword evidence="9" id="KW-1185">Reference proteome</keyword>
<dbReference type="RefSeq" id="WP_316628708.1">
    <property type="nucleotide sequence ID" value="NZ_CP169082.1"/>
</dbReference>
<protein>
    <recommendedName>
        <fullName evidence="5">Type IV secretion system protein virB4</fullName>
    </recommendedName>
</protein>
<dbReference type="Pfam" id="PF19044">
    <property type="entry name" value="P-loop_TraG"/>
    <property type="match status" value="2"/>
</dbReference>
<reference evidence="9" key="1">
    <citation type="journal article" date="2019" name="Int. J. Syst. Evol. Microbiol.">
        <title>The Global Catalogue of Microorganisms (GCM) 10K type strain sequencing project: providing services to taxonomists for standard genome sequencing and annotation.</title>
        <authorList>
            <consortium name="The Broad Institute Genomics Platform"/>
            <consortium name="The Broad Institute Genome Sequencing Center for Infectious Disease"/>
            <person name="Wu L."/>
            <person name="Ma J."/>
        </authorList>
    </citation>
    <scope>NUCLEOTIDE SEQUENCE [LARGE SCALE GENOMIC DNA]</scope>
    <source>
        <strain evidence="9">JCM 12125</strain>
    </source>
</reference>
<dbReference type="InterPro" id="IPR051162">
    <property type="entry name" value="T4SS_component"/>
</dbReference>
<dbReference type="InterPro" id="IPR043964">
    <property type="entry name" value="P-loop_TraG"/>
</dbReference>
<sequence length="791" mass="87618">MGKLRLSPSRLRREGDALAGLPYARHASDHIVTLDSGALMIAFQLQGAAFETADPRDLNDWHIKLNQTWRNLADDRLAVWHHIVRREVQPEVMGGFRSDFARDLSQAYEARLGGRRLFVNELFVTLVLHPGRDPGDRAGALMRRLQTARRQDTEVSPEQIKRLEDAARDLEQYLGRYAPRRLGLYQHGDIWCSEPMELVRLVLTGRPGRVPIVYGHLGSAVHTVRVIFGRESLELRDVDAGRYAGVLAIKEYPASTRPGLWNALLSAPFGFVVTQSFAFLSKAAGRSVMERKQNQMVSARDRAASQIDGLSDALDDLVSNRFVLGEHQASVLVYGDTPASLADHLSKARAHLADSGLVVAREDLGLEAAFWSQFPGGFARRTRPAAITSRNFAALAPFHAYPVGKPHGNHWGPAVATLRTTAGSPFYFNFHVGDLGHTFICGPSGSGKTVVQNFMLAQLERFDAQQLFIDKDRGAEIFVRACGGTYLALRNGVPTGFAPFKALEPSPANRAFLSRLVRTLVARPNETLSVPEARAIDEAVAALEALPRERRSLSALRSLLGQSDVGGVGARLERWIRGGPLGWALDGDDDALSLDARFAGFDMTDVLDHPEVRTPMMLYLFHRIAQRVDGRRLVLDIDEFWKVLGDAAFTDLAQDGLKTWRKQNALMVFGTQSPADALLSPIAHTILEQCATKIFLPNAHGQARDYVEGFGLSEEEFRLIRDELTPESHRFLVKQGHDSVVVELDLKGLDDALAVLSGRSETVAMLDRLRAETGDDYADWRGPFHTQRRLT</sequence>
<evidence type="ECO:0000259" key="7">
    <source>
        <dbReference type="Pfam" id="PF19044"/>
    </source>
</evidence>
<evidence type="ECO:0000259" key="6">
    <source>
        <dbReference type="Pfam" id="PF03135"/>
    </source>
</evidence>
<dbReference type="InterPro" id="IPR004346">
    <property type="entry name" value="CagE_TrbE_VirB"/>
</dbReference>
<keyword evidence="3" id="KW-0067">ATP-binding</keyword>
<evidence type="ECO:0000256" key="5">
    <source>
        <dbReference type="ARBA" id="ARBA00023635"/>
    </source>
</evidence>
<feature type="domain" description="CagE TrbE VirB component of type IV transporter system central" evidence="6">
    <location>
        <begin position="181"/>
        <end position="383"/>
    </location>
</feature>
<dbReference type="Gene3D" id="3.40.50.300">
    <property type="entry name" value="P-loop containing nucleotide triphosphate hydrolases"/>
    <property type="match status" value="1"/>
</dbReference>
<dbReference type="Pfam" id="PF03135">
    <property type="entry name" value="CagE_TrbE_VirB"/>
    <property type="match status" value="1"/>
</dbReference>
<dbReference type="PANTHER" id="PTHR30121:SF12">
    <property type="entry name" value="TYPE IV SECRETION SYSTEM PROTEIN CAGE"/>
    <property type="match status" value="1"/>
</dbReference>
<keyword evidence="2" id="KW-0547">Nucleotide-binding</keyword>
<dbReference type="NCBIfam" id="TIGR00929">
    <property type="entry name" value="VirB4_CagE"/>
    <property type="match status" value="1"/>
</dbReference>
<proteinExistence type="inferred from homology"/>
<evidence type="ECO:0000313" key="8">
    <source>
        <dbReference type="EMBL" id="MFC5342380.1"/>
    </source>
</evidence>
<keyword evidence="4" id="KW-0843">Virulence</keyword>
<dbReference type="InterPro" id="IPR018145">
    <property type="entry name" value="CagE_TrbE_VirB_cntrl_dom"/>
</dbReference>
<accession>A0ABW0FKT1</accession>
<evidence type="ECO:0000256" key="1">
    <source>
        <dbReference type="ARBA" id="ARBA00006512"/>
    </source>
</evidence>
<dbReference type="PANTHER" id="PTHR30121">
    <property type="entry name" value="UNCHARACTERIZED PROTEIN YJGR-RELATED"/>
    <property type="match status" value="1"/>
</dbReference>
<dbReference type="Proteomes" id="UP001596152">
    <property type="component" value="Unassembled WGS sequence"/>
</dbReference>
<dbReference type="InterPro" id="IPR027417">
    <property type="entry name" value="P-loop_NTPase"/>
</dbReference>
<evidence type="ECO:0000256" key="3">
    <source>
        <dbReference type="ARBA" id="ARBA00022840"/>
    </source>
</evidence>
<evidence type="ECO:0000256" key="2">
    <source>
        <dbReference type="ARBA" id="ARBA00022741"/>
    </source>
</evidence>
<name>A0ABW0FKT1_9CAUL</name>
<feature type="domain" description="TraG P-loop" evidence="7">
    <location>
        <begin position="438"/>
        <end position="542"/>
    </location>
</feature>